<dbReference type="Gene3D" id="6.10.320.10">
    <property type="match status" value="1"/>
</dbReference>
<protein>
    <submittedName>
        <fullName evidence="1">Uncharacterized protein</fullName>
    </submittedName>
</protein>
<gene>
    <name evidence="1" type="ORF">FYJ66_02565</name>
</gene>
<name>A0A6A8M9I0_9FIRM</name>
<sequence>MKYTSAEANKLLKTLENKRNNILRREDKASKFKVSSTENVEDLRPEYDFAKTQKELALINAKIRKIKHAINMFNVTHTLPGFGDLTIDQALVYMPQLREEIRKLNDMASSLPRERIEDFRSNIVDYSIANFDIDEAVSAYEEESERLTLLQLALDKANTTETIEIEEVL</sequence>
<dbReference type="EMBL" id="VUNB01000002">
    <property type="protein sequence ID" value="MST68474.1"/>
    <property type="molecule type" value="Genomic_DNA"/>
</dbReference>
<accession>A0A6A8M9I0</accession>
<comment type="caution">
    <text evidence="1">The sequence shown here is derived from an EMBL/GenBank/DDBJ whole genome shotgun (WGS) entry which is preliminary data.</text>
</comment>
<dbReference type="RefSeq" id="WP_206156969.1">
    <property type="nucleotide sequence ID" value="NZ_VUNB01000002.1"/>
</dbReference>
<reference evidence="1" key="1">
    <citation type="submission" date="2019-09" db="EMBL/GenBank/DDBJ databases">
        <title>In-depth cultivation of the pig gut microbiome towards novel bacterial diversity and tailored functional studies.</title>
        <authorList>
            <person name="Wylensek D."/>
            <person name="Hitch T.C.A."/>
            <person name="Clavel T."/>
        </authorList>
    </citation>
    <scope>NUCLEOTIDE SEQUENCE</scope>
    <source>
        <strain evidence="1">RF-744-FAT-WT-3</strain>
    </source>
</reference>
<proteinExistence type="predicted"/>
<dbReference type="AlphaFoldDB" id="A0A6A8M9I0"/>
<organism evidence="1">
    <name type="scientific">Baileyella intestinalis</name>
    <dbReference type="NCBI Taxonomy" id="2606709"/>
    <lineage>
        <taxon>Bacteria</taxon>
        <taxon>Bacillati</taxon>
        <taxon>Bacillota</taxon>
        <taxon>Clostridia</taxon>
        <taxon>Peptostreptococcales</taxon>
        <taxon>Anaerovoracaceae</taxon>
        <taxon>Baileyella</taxon>
    </lineage>
</organism>
<evidence type="ECO:0000313" key="1">
    <source>
        <dbReference type="EMBL" id="MST68474.1"/>
    </source>
</evidence>